<gene>
    <name evidence="2" type="ORF">CYMTET_7499</name>
</gene>
<dbReference type="EMBL" id="LGRX02002106">
    <property type="protein sequence ID" value="KAK3284872.1"/>
    <property type="molecule type" value="Genomic_DNA"/>
</dbReference>
<evidence type="ECO:0000313" key="2">
    <source>
        <dbReference type="EMBL" id="KAK3284872.1"/>
    </source>
</evidence>
<evidence type="ECO:0000256" key="1">
    <source>
        <dbReference type="SAM" id="MobiDB-lite"/>
    </source>
</evidence>
<reference evidence="2 3" key="1">
    <citation type="journal article" date="2015" name="Genome Biol. Evol.">
        <title>Comparative Genomics of a Bacterivorous Green Alga Reveals Evolutionary Causalities and Consequences of Phago-Mixotrophic Mode of Nutrition.</title>
        <authorList>
            <person name="Burns J.A."/>
            <person name="Paasch A."/>
            <person name="Narechania A."/>
            <person name="Kim E."/>
        </authorList>
    </citation>
    <scope>NUCLEOTIDE SEQUENCE [LARGE SCALE GENOMIC DNA]</scope>
    <source>
        <strain evidence="2 3">PLY_AMNH</strain>
    </source>
</reference>
<feature type="region of interest" description="Disordered" evidence="1">
    <location>
        <begin position="1"/>
        <end position="100"/>
    </location>
</feature>
<dbReference type="AlphaFoldDB" id="A0AAE0GV51"/>
<proteinExistence type="predicted"/>
<organism evidence="2 3">
    <name type="scientific">Cymbomonas tetramitiformis</name>
    <dbReference type="NCBI Taxonomy" id="36881"/>
    <lineage>
        <taxon>Eukaryota</taxon>
        <taxon>Viridiplantae</taxon>
        <taxon>Chlorophyta</taxon>
        <taxon>Pyramimonadophyceae</taxon>
        <taxon>Pyramimonadales</taxon>
        <taxon>Pyramimonadaceae</taxon>
        <taxon>Cymbomonas</taxon>
    </lineage>
</organism>
<evidence type="ECO:0000313" key="3">
    <source>
        <dbReference type="Proteomes" id="UP001190700"/>
    </source>
</evidence>
<protein>
    <submittedName>
        <fullName evidence="2">Uncharacterized protein</fullName>
    </submittedName>
</protein>
<dbReference type="Proteomes" id="UP001190700">
    <property type="component" value="Unassembled WGS sequence"/>
</dbReference>
<feature type="compositionally biased region" description="Polar residues" evidence="1">
    <location>
        <begin position="74"/>
        <end position="87"/>
    </location>
</feature>
<keyword evidence="3" id="KW-1185">Reference proteome</keyword>
<name>A0AAE0GV51_9CHLO</name>
<comment type="caution">
    <text evidence="2">The sequence shown here is derived from an EMBL/GenBank/DDBJ whole genome shotgun (WGS) entry which is preliminary data.</text>
</comment>
<accession>A0AAE0GV51</accession>
<sequence length="184" mass="20626">MSCSICKPAHVTSSNPTLRGTDLPKATRSARPNHKNHSRRIQVKKVLRAGRTSPGIFSVSTEAPNENLDKSAKSDSTLNSNPSTDASGENDTEVEEEKEVPEWLSDEVWLEGNEKEFVLFKYMRKWGEFLSMPAEDREEEVEGGADSKVKGEFGQLLDKINGVALFIFFPVWSYLMIKAFQEAL</sequence>
<feature type="compositionally biased region" description="Basic residues" evidence="1">
    <location>
        <begin position="31"/>
        <end position="48"/>
    </location>
</feature>
<feature type="compositionally biased region" description="Acidic residues" evidence="1">
    <location>
        <begin position="88"/>
        <end position="100"/>
    </location>
</feature>